<gene>
    <name evidence="1" type="ORF">D0Y65_041338</name>
</gene>
<comment type="caution">
    <text evidence="1">The sequence shown here is derived from an EMBL/GenBank/DDBJ whole genome shotgun (WGS) entry which is preliminary data.</text>
</comment>
<dbReference type="AlphaFoldDB" id="A0A445GVG9"/>
<keyword evidence="2" id="KW-1185">Reference proteome</keyword>
<dbReference type="Proteomes" id="UP000289340">
    <property type="component" value="Chromosome 15"/>
</dbReference>
<proteinExistence type="predicted"/>
<organism evidence="1 2">
    <name type="scientific">Glycine soja</name>
    <name type="common">Wild soybean</name>
    <dbReference type="NCBI Taxonomy" id="3848"/>
    <lineage>
        <taxon>Eukaryota</taxon>
        <taxon>Viridiplantae</taxon>
        <taxon>Streptophyta</taxon>
        <taxon>Embryophyta</taxon>
        <taxon>Tracheophyta</taxon>
        <taxon>Spermatophyta</taxon>
        <taxon>Magnoliopsida</taxon>
        <taxon>eudicotyledons</taxon>
        <taxon>Gunneridae</taxon>
        <taxon>Pentapetalae</taxon>
        <taxon>rosids</taxon>
        <taxon>fabids</taxon>
        <taxon>Fabales</taxon>
        <taxon>Fabaceae</taxon>
        <taxon>Papilionoideae</taxon>
        <taxon>50 kb inversion clade</taxon>
        <taxon>NPAAA clade</taxon>
        <taxon>indigoferoid/millettioid clade</taxon>
        <taxon>Phaseoleae</taxon>
        <taxon>Glycine</taxon>
        <taxon>Glycine subgen. Soja</taxon>
    </lineage>
</organism>
<evidence type="ECO:0000313" key="2">
    <source>
        <dbReference type="Proteomes" id="UP000289340"/>
    </source>
</evidence>
<protein>
    <submittedName>
        <fullName evidence="1">Protein DETOXIFICATION 21</fullName>
    </submittedName>
</protein>
<feature type="non-terminal residue" evidence="1">
    <location>
        <position position="183"/>
    </location>
</feature>
<sequence>MCVFGVPHLAVLRHLVSSDASCEMRKKIIDPSSEKKFHEATMVYYNVLIHLRGPNALTNFTPPQRDSPSPSSLPVVAETLAEVCEMKVLVIEEDFGSGYDSSEYHCFPSSTSLLHIFRLLSVEKEESLRKRAWEESKKMWVVAGPAIFTRFSTFGIMVVSQSFIGHIGSTELAAYAIVMTVLV</sequence>
<evidence type="ECO:0000313" key="1">
    <source>
        <dbReference type="EMBL" id="RZB65246.1"/>
    </source>
</evidence>
<accession>A0A445GVG9</accession>
<dbReference type="EMBL" id="QZWG01000015">
    <property type="protein sequence ID" value="RZB65246.1"/>
    <property type="molecule type" value="Genomic_DNA"/>
</dbReference>
<name>A0A445GVG9_GLYSO</name>
<reference evidence="1 2" key="1">
    <citation type="submission" date="2018-09" db="EMBL/GenBank/DDBJ databases">
        <title>A high-quality reference genome of wild soybean provides a powerful tool to mine soybean genomes.</title>
        <authorList>
            <person name="Xie M."/>
            <person name="Chung C.Y.L."/>
            <person name="Li M.-W."/>
            <person name="Wong F.-L."/>
            <person name="Chan T.-F."/>
            <person name="Lam H.-M."/>
        </authorList>
    </citation>
    <scope>NUCLEOTIDE SEQUENCE [LARGE SCALE GENOMIC DNA]</scope>
    <source>
        <strain evidence="2">cv. W05</strain>
        <tissue evidence="1">Hypocotyl of etiolated seedlings</tissue>
    </source>
</reference>